<protein>
    <recommendedName>
        <fullName evidence="4">Secreted protein</fullName>
    </recommendedName>
</protein>
<dbReference type="EnsemblFungi" id="FOXG_09415T0">
    <property type="protein sequence ID" value="FOXG_09415P0"/>
    <property type="gene ID" value="FOXG_09415"/>
</dbReference>
<dbReference type="AlphaFoldDB" id="A0A0D2XZI6"/>
<evidence type="ECO:0000313" key="2">
    <source>
        <dbReference type="EnsemblFungi" id="FOXG_09415P0"/>
    </source>
</evidence>
<evidence type="ECO:0008006" key="4">
    <source>
        <dbReference type="Google" id="ProtNLM"/>
    </source>
</evidence>
<sequence length="134" mass="15159">MARHTWTFTIVLLVTRALCQLSKTLLKDPVLAPQQPLTRHLQNHGPGPWQASSTFNAYIRTPKHLANVPLSSPPISRVSRFSRSAQPARQLKLSVRTRRVPGPPSQASSPLNFMVSIFWENRLRTERITRLVSS</sequence>
<accession>A0A0D2XZI6</accession>
<feature type="signal peptide" evidence="1">
    <location>
        <begin position="1"/>
        <end position="19"/>
    </location>
</feature>
<evidence type="ECO:0000256" key="1">
    <source>
        <dbReference type="SAM" id="SignalP"/>
    </source>
</evidence>
<reference evidence="2" key="2">
    <citation type="submission" date="2025-08" db="UniProtKB">
        <authorList>
            <consortium name="EnsemblFungi"/>
        </authorList>
    </citation>
    <scope>IDENTIFICATION</scope>
    <source>
        <strain evidence="2">4287 / CBS 123668 / FGSC 9935 / NRRL 34936</strain>
    </source>
</reference>
<feature type="chain" id="PRO_5002256353" description="Secreted protein" evidence="1">
    <location>
        <begin position="20"/>
        <end position="134"/>
    </location>
</feature>
<reference evidence="3" key="1">
    <citation type="journal article" date="2012" name="Mol. Plant Microbe Interact.">
        <title>A highly conserved effector in Fusarium oxysporum is required for full virulence on Arabidopsis.</title>
        <authorList>
            <person name="Thatcher L.F."/>
            <person name="Gardiner D.M."/>
            <person name="Kazan K."/>
            <person name="Manners J."/>
        </authorList>
    </citation>
    <scope>NUCLEOTIDE SEQUENCE [LARGE SCALE GENOMIC DNA]</scope>
    <source>
        <strain evidence="3">Fo5176</strain>
    </source>
</reference>
<proteinExistence type="predicted"/>
<organism evidence="2 3">
    <name type="scientific">Fusarium oxysporum (strain Fo5176)</name>
    <name type="common">Fusarium vascular wilt</name>
    <dbReference type="NCBI Taxonomy" id="660025"/>
    <lineage>
        <taxon>Eukaryota</taxon>
        <taxon>Fungi</taxon>
        <taxon>Dikarya</taxon>
        <taxon>Ascomycota</taxon>
        <taxon>Pezizomycotina</taxon>
        <taxon>Sordariomycetes</taxon>
        <taxon>Hypocreomycetidae</taxon>
        <taxon>Hypocreales</taxon>
        <taxon>Nectriaceae</taxon>
        <taxon>Fusarium</taxon>
        <taxon>Fusarium oxysporum species complex</taxon>
    </lineage>
</organism>
<keyword evidence="1" id="KW-0732">Signal</keyword>
<dbReference type="Proteomes" id="UP000002489">
    <property type="component" value="Unassembled WGS sequence"/>
</dbReference>
<name>A0A0D2XZI6_FUSOF</name>
<evidence type="ECO:0000313" key="3">
    <source>
        <dbReference type="Proteomes" id="UP000002489"/>
    </source>
</evidence>